<dbReference type="AlphaFoldDB" id="A0A4R6YCP0"/>
<evidence type="ECO:0000313" key="1">
    <source>
        <dbReference type="EMBL" id="TDR33577.1"/>
    </source>
</evidence>
<dbReference type="RefSeq" id="WP_036993848.1">
    <property type="nucleotide sequence ID" value="NZ_KK073881.1"/>
</dbReference>
<comment type="caution">
    <text evidence="1">The sequence shown here is derived from an EMBL/GenBank/DDBJ whole genome shotgun (WGS) entry which is preliminary data.</text>
</comment>
<proteinExistence type="predicted"/>
<organism evidence="1 2">
    <name type="scientific">Aquamicrobium defluvii</name>
    <dbReference type="NCBI Taxonomy" id="69279"/>
    <lineage>
        <taxon>Bacteria</taxon>
        <taxon>Pseudomonadati</taxon>
        <taxon>Pseudomonadota</taxon>
        <taxon>Alphaproteobacteria</taxon>
        <taxon>Hyphomicrobiales</taxon>
        <taxon>Phyllobacteriaceae</taxon>
        <taxon>Aquamicrobium</taxon>
    </lineage>
</organism>
<dbReference type="EMBL" id="SNZF01000021">
    <property type="protein sequence ID" value="TDR33577.1"/>
    <property type="molecule type" value="Genomic_DNA"/>
</dbReference>
<sequence length="66" mass="7326">MTKSARISLSAGELRFISVAIELAFNADGFPKDDLSELALYMSARAKLEKARERLARDLVSVPKRT</sequence>
<name>A0A4R6YCP0_9HYPH</name>
<dbReference type="Proteomes" id="UP000294958">
    <property type="component" value="Unassembled WGS sequence"/>
</dbReference>
<keyword evidence="2" id="KW-1185">Reference proteome</keyword>
<gene>
    <name evidence="1" type="ORF">DES43_12165</name>
</gene>
<protein>
    <submittedName>
        <fullName evidence="1">Uncharacterized protein</fullName>
    </submittedName>
</protein>
<accession>A0A4R6YCP0</accession>
<reference evidence="1 2" key="1">
    <citation type="submission" date="2019-03" db="EMBL/GenBank/DDBJ databases">
        <title>Genomic Encyclopedia of Type Strains, Phase IV (KMG-IV): sequencing the most valuable type-strain genomes for metagenomic binning, comparative biology and taxonomic classification.</title>
        <authorList>
            <person name="Goeker M."/>
        </authorList>
    </citation>
    <scope>NUCLEOTIDE SEQUENCE [LARGE SCALE GENOMIC DNA]</scope>
    <source>
        <strain evidence="1 2">DSM 11603</strain>
    </source>
</reference>
<evidence type="ECO:0000313" key="2">
    <source>
        <dbReference type="Proteomes" id="UP000294958"/>
    </source>
</evidence>